<name>A0A433CX51_9FUNG</name>
<feature type="region of interest" description="Disordered" evidence="1">
    <location>
        <begin position="46"/>
        <end position="68"/>
    </location>
</feature>
<dbReference type="AlphaFoldDB" id="A0A433CX51"/>
<protein>
    <submittedName>
        <fullName evidence="2">Uncharacterized protein</fullName>
    </submittedName>
</protein>
<dbReference type="Proteomes" id="UP000268093">
    <property type="component" value="Unassembled WGS sequence"/>
</dbReference>
<organism evidence="2 3">
    <name type="scientific">Jimgerdemannia flammicorona</name>
    <dbReference type="NCBI Taxonomy" id="994334"/>
    <lineage>
        <taxon>Eukaryota</taxon>
        <taxon>Fungi</taxon>
        <taxon>Fungi incertae sedis</taxon>
        <taxon>Mucoromycota</taxon>
        <taxon>Mucoromycotina</taxon>
        <taxon>Endogonomycetes</taxon>
        <taxon>Endogonales</taxon>
        <taxon>Endogonaceae</taxon>
        <taxon>Jimgerdemannia</taxon>
    </lineage>
</organism>
<dbReference type="EMBL" id="RBNI01011572">
    <property type="protein sequence ID" value="RUP43155.1"/>
    <property type="molecule type" value="Genomic_DNA"/>
</dbReference>
<accession>A0A433CX51</accession>
<evidence type="ECO:0000256" key="1">
    <source>
        <dbReference type="SAM" id="MobiDB-lite"/>
    </source>
</evidence>
<gene>
    <name evidence="2" type="ORF">BC936DRAFT_137540</name>
</gene>
<evidence type="ECO:0000313" key="2">
    <source>
        <dbReference type="EMBL" id="RUP43155.1"/>
    </source>
</evidence>
<sequence>MIEHLENEFVKTSTSEVLESQYMRKDEEREEITVANDTMSIGVCLSQEEDVNVEKNSKSTKENTDHNE</sequence>
<comment type="caution">
    <text evidence="2">The sequence shown here is derived from an EMBL/GenBank/DDBJ whole genome shotgun (WGS) entry which is preliminary data.</text>
</comment>
<keyword evidence="3" id="KW-1185">Reference proteome</keyword>
<proteinExistence type="predicted"/>
<feature type="compositionally biased region" description="Basic and acidic residues" evidence="1">
    <location>
        <begin position="52"/>
        <end position="68"/>
    </location>
</feature>
<reference evidence="2 3" key="1">
    <citation type="journal article" date="2018" name="New Phytol.">
        <title>Phylogenomics of Endogonaceae and evolution of mycorrhizas within Mucoromycota.</title>
        <authorList>
            <person name="Chang Y."/>
            <person name="Desiro A."/>
            <person name="Na H."/>
            <person name="Sandor L."/>
            <person name="Lipzen A."/>
            <person name="Clum A."/>
            <person name="Barry K."/>
            <person name="Grigoriev I.V."/>
            <person name="Martin F.M."/>
            <person name="Stajich J.E."/>
            <person name="Smith M.E."/>
            <person name="Bonito G."/>
            <person name="Spatafora J.W."/>
        </authorList>
    </citation>
    <scope>NUCLEOTIDE SEQUENCE [LARGE SCALE GENOMIC DNA]</scope>
    <source>
        <strain evidence="2 3">GMNB39</strain>
    </source>
</reference>
<evidence type="ECO:0000313" key="3">
    <source>
        <dbReference type="Proteomes" id="UP000268093"/>
    </source>
</evidence>